<evidence type="ECO:0000256" key="5">
    <source>
        <dbReference type="PROSITE-ProRule" id="PRU00042"/>
    </source>
</evidence>
<dbReference type="FunFam" id="3.30.160.60:FF:002529">
    <property type="entry name" value="B-cell CLL/lymphoma 6 member B protein"/>
    <property type="match status" value="1"/>
</dbReference>
<dbReference type="FunFam" id="3.30.160.60:FF:000446">
    <property type="entry name" value="Zinc finger protein"/>
    <property type="match status" value="1"/>
</dbReference>
<keyword evidence="4" id="KW-0862">Zinc</keyword>
<evidence type="ECO:0000256" key="4">
    <source>
        <dbReference type="ARBA" id="ARBA00022833"/>
    </source>
</evidence>
<dbReference type="InterPro" id="IPR013087">
    <property type="entry name" value="Znf_C2H2_type"/>
</dbReference>
<dbReference type="Pfam" id="PF12874">
    <property type="entry name" value="zf-met"/>
    <property type="match status" value="1"/>
</dbReference>
<dbReference type="Pfam" id="PF00096">
    <property type="entry name" value="zf-C2H2"/>
    <property type="match status" value="3"/>
</dbReference>
<accession>A0A443SV29</accession>
<dbReference type="Proteomes" id="UP000288716">
    <property type="component" value="Unassembled WGS sequence"/>
</dbReference>
<evidence type="ECO:0000313" key="8">
    <source>
        <dbReference type="Proteomes" id="UP000288716"/>
    </source>
</evidence>
<evidence type="ECO:0000313" key="7">
    <source>
        <dbReference type="EMBL" id="RWS31364.1"/>
    </source>
</evidence>
<dbReference type="SUPFAM" id="SSF57667">
    <property type="entry name" value="beta-beta-alpha zinc fingers"/>
    <property type="match status" value="2"/>
</dbReference>
<organism evidence="7 8">
    <name type="scientific">Leptotrombidium deliense</name>
    <dbReference type="NCBI Taxonomy" id="299467"/>
    <lineage>
        <taxon>Eukaryota</taxon>
        <taxon>Metazoa</taxon>
        <taxon>Ecdysozoa</taxon>
        <taxon>Arthropoda</taxon>
        <taxon>Chelicerata</taxon>
        <taxon>Arachnida</taxon>
        <taxon>Acari</taxon>
        <taxon>Acariformes</taxon>
        <taxon>Trombidiformes</taxon>
        <taxon>Prostigmata</taxon>
        <taxon>Anystina</taxon>
        <taxon>Parasitengona</taxon>
        <taxon>Trombiculoidea</taxon>
        <taxon>Trombiculidae</taxon>
        <taxon>Leptotrombidium</taxon>
    </lineage>
</organism>
<proteinExistence type="predicted"/>
<feature type="domain" description="C2H2-type" evidence="6">
    <location>
        <begin position="497"/>
        <end position="524"/>
    </location>
</feature>
<evidence type="ECO:0000256" key="2">
    <source>
        <dbReference type="ARBA" id="ARBA00022737"/>
    </source>
</evidence>
<sequence>MMGREVSRRRDRYDKDGSEKAPLLDMLAEVASYTLNCQTTSLLTDSLIVDEPEIEKKSIYTLDQIRSLSDKNLVEIFSEFTADELRRCYRYRCCLLPDVCKVSFESFASEEKARHLIKTHLLNHISKVDQSFTAVVSCRRRKRRGDDTLRVSRSKSSVCFSKSKSFEKKNRKMCHSSPNKRMSSSNIPKEVKTFDSKKGVKRKMKVCESVTSTSIAKQRTNVSKRLKYPLFEEQTKVDNSCEGLFHEEFSSTNELPKNNYSVIVVHTDNIETNPDVNYELVTCEQSQAFQVFSVNIPLSSVDHSYTYAEGPKQPLMQCCEEFAVNINGNKTTNLLKLKTAISTPAFPYVYEPLLPNVCEVVEIKTSDLESNDEVNCEEVNVSDNVIFPKEASATNFGDQPLKRQPLGKAQWERDLALKYIEELRLKRHENSGKDSHGAVSRCQICNDKTFMSVSSLIYHYRGHAGIKPYECSICEATFTRQHSLNYHMLIHYNKTRFICEECGRHFRHPSHFKEHMRRHTGETPYECVDCSVKFKTRNTYKRHLQTKHGKILTAKGIYEAPNTESHLKKPCAPRRKYGLGYLHQNIEAIAQFEKAQKEFEKHEKASEDICRSHMVMCDTDNLDQLLQAAALAASDTHQM</sequence>
<dbReference type="AlphaFoldDB" id="A0A443SV29"/>
<evidence type="ECO:0000259" key="6">
    <source>
        <dbReference type="PROSITE" id="PS50157"/>
    </source>
</evidence>
<keyword evidence="1" id="KW-0479">Metal-binding</keyword>
<feature type="domain" description="C2H2-type" evidence="6">
    <location>
        <begin position="525"/>
        <end position="548"/>
    </location>
</feature>
<dbReference type="VEuPathDB" id="VectorBase:LDEU000677"/>
<dbReference type="EMBL" id="NCKV01000185">
    <property type="protein sequence ID" value="RWS31364.1"/>
    <property type="molecule type" value="Genomic_DNA"/>
</dbReference>
<keyword evidence="3 5" id="KW-0863">Zinc-finger</keyword>
<dbReference type="InterPro" id="IPR036236">
    <property type="entry name" value="Znf_C2H2_sf"/>
</dbReference>
<protein>
    <recommendedName>
        <fullName evidence="6">C2H2-type domain-containing protein</fullName>
    </recommendedName>
</protein>
<keyword evidence="8" id="KW-1185">Reference proteome</keyword>
<dbReference type="STRING" id="299467.A0A443SV29"/>
<dbReference type="Gene3D" id="3.30.160.60">
    <property type="entry name" value="Classic Zinc Finger"/>
    <property type="match status" value="3"/>
</dbReference>
<feature type="domain" description="C2H2-type" evidence="6">
    <location>
        <begin position="440"/>
        <end position="468"/>
    </location>
</feature>
<dbReference type="PROSITE" id="PS00028">
    <property type="entry name" value="ZINC_FINGER_C2H2_1"/>
    <property type="match status" value="3"/>
</dbReference>
<evidence type="ECO:0000256" key="1">
    <source>
        <dbReference type="ARBA" id="ARBA00022723"/>
    </source>
</evidence>
<dbReference type="GO" id="GO:0008270">
    <property type="term" value="F:zinc ion binding"/>
    <property type="evidence" value="ECO:0007669"/>
    <property type="project" value="UniProtKB-KW"/>
</dbReference>
<feature type="domain" description="C2H2-type" evidence="6">
    <location>
        <begin position="469"/>
        <end position="496"/>
    </location>
</feature>
<dbReference type="PROSITE" id="PS50157">
    <property type="entry name" value="ZINC_FINGER_C2H2_2"/>
    <property type="match status" value="4"/>
</dbReference>
<keyword evidence="2" id="KW-0677">Repeat</keyword>
<gene>
    <name evidence="7" type="ORF">B4U80_01379</name>
</gene>
<dbReference type="GO" id="GO:0005634">
    <property type="term" value="C:nucleus"/>
    <property type="evidence" value="ECO:0007669"/>
    <property type="project" value="UniProtKB-ARBA"/>
</dbReference>
<reference evidence="7 8" key="1">
    <citation type="journal article" date="2018" name="Gigascience">
        <title>Genomes of trombidid mites reveal novel predicted allergens and laterally-transferred genes associated with secondary metabolism.</title>
        <authorList>
            <person name="Dong X."/>
            <person name="Chaisiri K."/>
            <person name="Xia D."/>
            <person name="Armstrong S.D."/>
            <person name="Fang Y."/>
            <person name="Donnelly M.J."/>
            <person name="Kadowaki T."/>
            <person name="McGarry J.W."/>
            <person name="Darby A.C."/>
            <person name="Makepeace B.L."/>
        </authorList>
    </citation>
    <scope>NUCLEOTIDE SEQUENCE [LARGE SCALE GENOMIC DNA]</scope>
    <source>
        <strain evidence="7">UoL-UT</strain>
    </source>
</reference>
<comment type="caution">
    <text evidence="7">The sequence shown here is derived from an EMBL/GenBank/DDBJ whole genome shotgun (WGS) entry which is preliminary data.</text>
</comment>
<dbReference type="PANTHER" id="PTHR24379">
    <property type="entry name" value="KRAB AND ZINC FINGER DOMAIN-CONTAINING"/>
    <property type="match status" value="1"/>
</dbReference>
<dbReference type="SMART" id="SM00355">
    <property type="entry name" value="ZnF_C2H2"/>
    <property type="match status" value="4"/>
</dbReference>
<name>A0A443SV29_9ACAR</name>
<evidence type="ECO:0000256" key="3">
    <source>
        <dbReference type="ARBA" id="ARBA00022771"/>
    </source>
</evidence>
<dbReference type="PANTHER" id="PTHR24379:SF121">
    <property type="entry name" value="C2H2-TYPE DOMAIN-CONTAINING PROTEIN"/>
    <property type="match status" value="1"/>
</dbReference>
<dbReference type="OrthoDB" id="3533395at2759"/>